<protein>
    <recommendedName>
        <fullName evidence="3">CCHC-type domain-containing protein</fullName>
    </recommendedName>
</protein>
<keyword evidence="1" id="KW-0479">Metal-binding</keyword>
<dbReference type="Gene3D" id="2.40.70.10">
    <property type="entry name" value="Acid Proteases"/>
    <property type="match status" value="1"/>
</dbReference>
<sequence length="427" mass="47952">MGGHRHQGHAQHAPDDPYAKVKFTIPPFSGHYDAEGYLDWEMTVEQKFSAHLVPERHRVRQASSEFKDFAIIWWSGLAAENALPTTWEQLKIAMRDCFVPPSYHRDLRKKLMRLEQGEKSVQDYYGELQKGMMRCGVVEGPEDSICRFYSGLRREIQDIVDYKEFNTINQLFQFAMLAEKELQGREQQGRGKSTTSYTPRTTTSTGLNKSATFRMPPPPASKRPAASGVAAVPTRSSDLGKNSAQVPAKSSSSMASTGRTSGIQCHRCHGLGHVQKDCPSQRAYIATEDGYISTSDIEDEEEKENDDGEEEILGGEDTATYRSAIVQRVLNTQVQQPDQLQRHNLFQIFFVINNRRVRVIIDGGSCNNLVSSELIKKLGLTTRPHRHPYHIQWLNDSGKAKVTQTCRVSFSIGSYSDSVDCDVALGT</sequence>
<dbReference type="InterPro" id="IPR036875">
    <property type="entry name" value="Znf_CCHC_sf"/>
</dbReference>
<dbReference type="GO" id="GO:0003676">
    <property type="term" value="F:nucleic acid binding"/>
    <property type="evidence" value="ECO:0007669"/>
    <property type="project" value="InterPro"/>
</dbReference>
<keyword evidence="1" id="KW-0862">Zinc</keyword>
<keyword evidence="1" id="KW-0863">Zinc-finger</keyword>
<dbReference type="CDD" id="cd00303">
    <property type="entry name" value="retropepsin_like"/>
    <property type="match status" value="1"/>
</dbReference>
<dbReference type="InterPro" id="IPR005162">
    <property type="entry name" value="Retrotrans_gag_dom"/>
</dbReference>
<dbReference type="Pfam" id="PF03732">
    <property type="entry name" value="Retrotrans_gag"/>
    <property type="match status" value="1"/>
</dbReference>
<dbReference type="Proteomes" id="UP000243499">
    <property type="component" value="Chromosome 9"/>
</dbReference>
<gene>
    <name evidence="4" type="ORF">PAHAL_9G340600</name>
</gene>
<feature type="compositionally biased region" description="Low complexity" evidence="2">
    <location>
        <begin position="250"/>
        <end position="262"/>
    </location>
</feature>
<dbReference type="PROSITE" id="PS50158">
    <property type="entry name" value="ZF_CCHC"/>
    <property type="match status" value="1"/>
</dbReference>
<feature type="region of interest" description="Disordered" evidence="2">
    <location>
        <begin position="183"/>
        <end position="262"/>
    </location>
</feature>
<feature type="compositionally biased region" description="Polar residues" evidence="2">
    <location>
        <begin position="234"/>
        <end position="249"/>
    </location>
</feature>
<dbReference type="EMBL" id="CM008054">
    <property type="protein sequence ID" value="PVH32179.1"/>
    <property type="molecule type" value="Genomic_DNA"/>
</dbReference>
<dbReference type="Gene3D" id="4.10.60.10">
    <property type="entry name" value="Zinc finger, CCHC-type"/>
    <property type="match status" value="1"/>
</dbReference>
<dbReference type="GO" id="GO:0008270">
    <property type="term" value="F:zinc ion binding"/>
    <property type="evidence" value="ECO:0007669"/>
    <property type="project" value="UniProtKB-KW"/>
</dbReference>
<feature type="compositionally biased region" description="Low complexity" evidence="2">
    <location>
        <begin position="193"/>
        <end position="205"/>
    </location>
</feature>
<dbReference type="InterPro" id="IPR001878">
    <property type="entry name" value="Znf_CCHC"/>
</dbReference>
<evidence type="ECO:0000256" key="1">
    <source>
        <dbReference type="PROSITE-ProRule" id="PRU00047"/>
    </source>
</evidence>
<accession>A0A2T8I3E8</accession>
<proteinExistence type="predicted"/>
<dbReference type="AlphaFoldDB" id="A0A2T8I3E8"/>
<feature type="compositionally biased region" description="Acidic residues" evidence="2">
    <location>
        <begin position="296"/>
        <end position="314"/>
    </location>
</feature>
<feature type="domain" description="CCHC-type" evidence="3">
    <location>
        <begin position="265"/>
        <end position="280"/>
    </location>
</feature>
<name>A0A2T8I3E8_9POAL</name>
<evidence type="ECO:0000256" key="2">
    <source>
        <dbReference type="SAM" id="MobiDB-lite"/>
    </source>
</evidence>
<feature type="region of interest" description="Disordered" evidence="2">
    <location>
        <begin position="289"/>
        <end position="317"/>
    </location>
</feature>
<dbReference type="SUPFAM" id="SSF57756">
    <property type="entry name" value="Retrovirus zinc finger-like domains"/>
    <property type="match status" value="1"/>
</dbReference>
<evidence type="ECO:0000313" key="4">
    <source>
        <dbReference type="EMBL" id="PVH32179.1"/>
    </source>
</evidence>
<evidence type="ECO:0000259" key="3">
    <source>
        <dbReference type="PROSITE" id="PS50158"/>
    </source>
</evidence>
<dbReference type="PANTHER" id="PTHR35046:SF9">
    <property type="entry name" value="RNA-DIRECTED DNA POLYMERASE"/>
    <property type="match status" value="1"/>
</dbReference>
<dbReference type="PANTHER" id="PTHR35046">
    <property type="entry name" value="ZINC KNUCKLE (CCHC-TYPE) FAMILY PROTEIN"/>
    <property type="match status" value="1"/>
</dbReference>
<reference evidence="4" key="1">
    <citation type="submission" date="2018-04" db="EMBL/GenBank/DDBJ databases">
        <title>WGS assembly of Panicum hallii.</title>
        <authorList>
            <person name="Lovell J."/>
            <person name="Jenkins J."/>
            <person name="Lowry D."/>
            <person name="Mamidi S."/>
            <person name="Sreedasyam A."/>
            <person name="Weng X."/>
            <person name="Barry K."/>
            <person name="Bonette J."/>
            <person name="Campitelli B."/>
            <person name="Daum C."/>
            <person name="Gordon S."/>
            <person name="Gould B."/>
            <person name="Lipzen A."/>
            <person name="Macqueen A."/>
            <person name="Palacio-Mejia J."/>
            <person name="Plott C."/>
            <person name="Shakirov E."/>
            <person name="Shu S."/>
            <person name="Yoshinaga Y."/>
            <person name="Zane M."/>
            <person name="Rokhsar D."/>
            <person name="Grimwood J."/>
            <person name="Schmutz J."/>
            <person name="Juenger T."/>
        </authorList>
    </citation>
    <scope>NUCLEOTIDE SEQUENCE [LARGE SCALE GENOMIC DNA]</scope>
    <source>
        <strain evidence="4">FIL2</strain>
    </source>
</reference>
<dbReference type="Gramene" id="PVH32179">
    <property type="protein sequence ID" value="PVH32179"/>
    <property type="gene ID" value="PAHAL_9G340600"/>
</dbReference>
<organism evidence="4">
    <name type="scientific">Panicum hallii</name>
    <dbReference type="NCBI Taxonomy" id="206008"/>
    <lineage>
        <taxon>Eukaryota</taxon>
        <taxon>Viridiplantae</taxon>
        <taxon>Streptophyta</taxon>
        <taxon>Embryophyta</taxon>
        <taxon>Tracheophyta</taxon>
        <taxon>Spermatophyta</taxon>
        <taxon>Magnoliopsida</taxon>
        <taxon>Liliopsida</taxon>
        <taxon>Poales</taxon>
        <taxon>Poaceae</taxon>
        <taxon>PACMAD clade</taxon>
        <taxon>Panicoideae</taxon>
        <taxon>Panicodae</taxon>
        <taxon>Paniceae</taxon>
        <taxon>Panicinae</taxon>
        <taxon>Panicum</taxon>
        <taxon>Panicum sect. Panicum</taxon>
    </lineage>
</organism>
<dbReference type="InterPro" id="IPR021109">
    <property type="entry name" value="Peptidase_aspartic_dom_sf"/>
</dbReference>